<dbReference type="InterPro" id="IPR027246">
    <property type="entry name" value="Porin_Euk/Tom40"/>
</dbReference>
<dbReference type="PANTHER" id="PTHR11743">
    <property type="entry name" value="VOLTAGE-DEPENDENT ANION-SELECTIVE CHANNEL"/>
    <property type="match status" value="1"/>
</dbReference>
<dbReference type="GO" id="GO:0005741">
    <property type="term" value="C:mitochondrial outer membrane"/>
    <property type="evidence" value="ECO:0007669"/>
    <property type="project" value="InterPro"/>
</dbReference>
<dbReference type="Proteomes" id="UP000290289">
    <property type="component" value="Chromosome 5"/>
</dbReference>
<proteinExistence type="inferred from homology"/>
<comment type="caution">
    <text evidence="3">The sequence shown here is derived from an EMBL/GenBank/DDBJ whole genome shotgun (WGS) entry which is preliminary data.</text>
</comment>
<dbReference type="InterPro" id="IPR023614">
    <property type="entry name" value="Porin_dom_sf"/>
</dbReference>
<dbReference type="EMBL" id="RDQH01000331">
    <property type="protein sequence ID" value="RXH97475.1"/>
    <property type="molecule type" value="Genomic_DNA"/>
</dbReference>
<sequence>MSKSSSKPKHKSKSKSKSTTSSKGPPLFSDFGHKAKDLLTAGYSKGQRFSFSSHIDGGVNLTCSTSAKIGGRSSAAVAGSYTYKNATFNCRIDTDSKVTGTLGTKFPSCTKTSASFSLPEYKSSKLRFQTRQEYGAAAVSVSLCQSPAINLSATVGSASFVIGMEAEYKTASSTFSKCNAGISMKSLNSDASIILGNKGGLVTASYVHYLDQEKKNAAVVEFTQNLSTKRSTLTVGGSCMVDHQTVVKARLDGSGDVKTLLQYSIRPKSRLSISGEFNTKALDRIPKIGLALSLAP</sequence>
<dbReference type="CDD" id="cd07306">
    <property type="entry name" value="Porin3_VDAC"/>
    <property type="match status" value="1"/>
</dbReference>
<dbReference type="PANTHER" id="PTHR11743:SF23">
    <property type="entry name" value="MITOCHONDRIAL OUTER MEMBRANE PROTEIN PORIN 5-RELATED"/>
    <property type="match status" value="1"/>
</dbReference>
<dbReference type="InterPro" id="IPR001925">
    <property type="entry name" value="Porin_Euk"/>
</dbReference>
<dbReference type="STRING" id="3750.A0A498JQQ4"/>
<comment type="similarity">
    <text evidence="1">Belongs to the eukaryotic mitochondrial porin (TC 1.B.8.1) family.</text>
</comment>
<dbReference type="GO" id="GO:0008308">
    <property type="term" value="F:voltage-gated monoatomic anion channel activity"/>
    <property type="evidence" value="ECO:0007669"/>
    <property type="project" value="InterPro"/>
</dbReference>
<dbReference type="AlphaFoldDB" id="A0A498JQQ4"/>
<evidence type="ECO:0000256" key="2">
    <source>
        <dbReference type="SAM" id="MobiDB-lite"/>
    </source>
</evidence>
<dbReference type="Pfam" id="PF01459">
    <property type="entry name" value="Porin_3"/>
    <property type="match status" value="1"/>
</dbReference>
<feature type="region of interest" description="Disordered" evidence="2">
    <location>
        <begin position="1"/>
        <end position="28"/>
    </location>
</feature>
<evidence type="ECO:0000313" key="3">
    <source>
        <dbReference type="EMBL" id="RXH97475.1"/>
    </source>
</evidence>
<feature type="compositionally biased region" description="Basic residues" evidence="2">
    <location>
        <begin position="1"/>
        <end position="16"/>
    </location>
</feature>
<gene>
    <name evidence="3" type="ORF">DVH24_007821</name>
</gene>
<accession>A0A498JQQ4</accession>
<protein>
    <submittedName>
        <fullName evidence="3">Uncharacterized protein</fullName>
    </submittedName>
</protein>
<evidence type="ECO:0000313" key="4">
    <source>
        <dbReference type="Proteomes" id="UP000290289"/>
    </source>
</evidence>
<name>A0A498JQQ4_MALDO</name>
<reference evidence="3 4" key="1">
    <citation type="submission" date="2018-10" db="EMBL/GenBank/DDBJ databases">
        <title>A high-quality apple genome assembly.</title>
        <authorList>
            <person name="Hu J."/>
        </authorList>
    </citation>
    <scope>NUCLEOTIDE SEQUENCE [LARGE SCALE GENOMIC DNA]</scope>
    <source>
        <strain evidence="4">cv. HFTH1</strain>
        <tissue evidence="3">Young leaf</tissue>
    </source>
</reference>
<organism evidence="3 4">
    <name type="scientific">Malus domestica</name>
    <name type="common">Apple</name>
    <name type="synonym">Pyrus malus</name>
    <dbReference type="NCBI Taxonomy" id="3750"/>
    <lineage>
        <taxon>Eukaryota</taxon>
        <taxon>Viridiplantae</taxon>
        <taxon>Streptophyta</taxon>
        <taxon>Embryophyta</taxon>
        <taxon>Tracheophyta</taxon>
        <taxon>Spermatophyta</taxon>
        <taxon>Magnoliopsida</taxon>
        <taxon>eudicotyledons</taxon>
        <taxon>Gunneridae</taxon>
        <taxon>Pentapetalae</taxon>
        <taxon>rosids</taxon>
        <taxon>fabids</taxon>
        <taxon>Rosales</taxon>
        <taxon>Rosaceae</taxon>
        <taxon>Amygdaloideae</taxon>
        <taxon>Maleae</taxon>
        <taxon>Malus</taxon>
    </lineage>
</organism>
<evidence type="ECO:0000256" key="1">
    <source>
        <dbReference type="ARBA" id="ARBA00009624"/>
    </source>
</evidence>
<keyword evidence="4" id="KW-1185">Reference proteome</keyword>
<dbReference type="Gene3D" id="2.40.160.10">
    <property type="entry name" value="Porin"/>
    <property type="match status" value="1"/>
</dbReference>